<protein>
    <recommendedName>
        <fullName evidence="2">EF-hand domain-containing protein</fullName>
    </recommendedName>
</protein>
<accession>A0AAE0AZ92</accession>
<dbReference type="EMBL" id="JANJYJ010000002">
    <property type="protein sequence ID" value="KAK3227081.1"/>
    <property type="molecule type" value="Genomic_DNA"/>
</dbReference>
<evidence type="ECO:0000313" key="3">
    <source>
        <dbReference type="EMBL" id="KAK3227081.1"/>
    </source>
</evidence>
<feature type="region of interest" description="Disordered" evidence="1">
    <location>
        <begin position="26"/>
        <end position="90"/>
    </location>
</feature>
<evidence type="ECO:0000259" key="2">
    <source>
        <dbReference type="PROSITE" id="PS50222"/>
    </source>
</evidence>
<dbReference type="PROSITE" id="PS50222">
    <property type="entry name" value="EF_HAND_2"/>
    <property type="match status" value="1"/>
</dbReference>
<feature type="domain" description="EF-hand" evidence="2">
    <location>
        <begin position="116"/>
        <end position="136"/>
    </location>
</feature>
<dbReference type="AlphaFoldDB" id="A0AAE0AZ92"/>
<comment type="caution">
    <text evidence="3">The sequence shown here is derived from an EMBL/GenBank/DDBJ whole genome shotgun (WGS) entry which is preliminary data.</text>
</comment>
<organism evidence="3 4">
    <name type="scientific">Dipteronia sinensis</name>
    <dbReference type="NCBI Taxonomy" id="43782"/>
    <lineage>
        <taxon>Eukaryota</taxon>
        <taxon>Viridiplantae</taxon>
        <taxon>Streptophyta</taxon>
        <taxon>Embryophyta</taxon>
        <taxon>Tracheophyta</taxon>
        <taxon>Spermatophyta</taxon>
        <taxon>Magnoliopsida</taxon>
        <taxon>eudicotyledons</taxon>
        <taxon>Gunneridae</taxon>
        <taxon>Pentapetalae</taxon>
        <taxon>rosids</taxon>
        <taxon>malvids</taxon>
        <taxon>Sapindales</taxon>
        <taxon>Sapindaceae</taxon>
        <taxon>Hippocastanoideae</taxon>
        <taxon>Acereae</taxon>
        <taxon>Dipteronia</taxon>
    </lineage>
</organism>
<dbReference type="InterPro" id="IPR002048">
    <property type="entry name" value="EF_hand_dom"/>
</dbReference>
<proteinExistence type="predicted"/>
<dbReference type="Proteomes" id="UP001281410">
    <property type="component" value="Unassembled WGS sequence"/>
</dbReference>
<feature type="compositionally biased region" description="Polar residues" evidence="1">
    <location>
        <begin position="42"/>
        <end position="53"/>
    </location>
</feature>
<evidence type="ECO:0000313" key="4">
    <source>
        <dbReference type="Proteomes" id="UP001281410"/>
    </source>
</evidence>
<keyword evidence="4" id="KW-1185">Reference proteome</keyword>
<evidence type="ECO:0000256" key="1">
    <source>
        <dbReference type="SAM" id="MobiDB-lite"/>
    </source>
</evidence>
<name>A0AAE0AZ92_9ROSI</name>
<gene>
    <name evidence="3" type="ORF">Dsin_006943</name>
</gene>
<sequence length="160" mass="17082">MGNTCVGPNLGGNGFLQFVTAVVWRTRPPEDGSLPPPPPPTDSNNFGAPNPIQSTPPPPVKINNNDASEQPPPTSSQQQDENNNNRASEDSMMLLSNMKIKDSFYLQHCSFCTHADGSGQITLEELKKGLERAGANIKESEITGLIYNASESVILCVGGS</sequence>
<reference evidence="3" key="1">
    <citation type="journal article" date="2023" name="Plant J.">
        <title>Genome sequences and population genomics provide insights into the demographic history, inbreeding, and mutation load of two 'living fossil' tree species of Dipteronia.</title>
        <authorList>
            <person name="Feng Y."/>
            <person name="Comes H.P."/>
            <person name="Chen J."/>
            <person name="Zhu S."/>
            <person name="Lu R."/>
            <person name="Zhang X."/>
            <person name="Li P."/>
            <person name="Qiu J."/>
            <person name="Olsen K.M."/>
            <person name="Qiu Y."/>
        </authorList>
    </citation>
    <scope>NUCLEOTIDE SEQUENCE</scope>
    <source>
        <strain evidence="3">NBL</strain>
    </source>
</reference>
<dbReference type="GO" id="GO:0005509">
    <property type="term" value="F:calcium ion binding"/>
    <property type="evidence" value="ECO:0007669"/>
    <property type="project" value="InterPro"/>
</dbReference>